<evidence type="ECO:0000259" key="3">
    <source>
        <dbReference type="Pfam" id="PF01464"/>
    </source>
</evidence>
<name>A0A1M4W4P5_9BACT</name>
<dbReference type="Gene3D" id="1.10.530.10">
    <property type="match status" value="1"/>
</dbReference>
<dbReference type="InterPro" id="IPR023346">
    <property type="entry name" value="Lysozyme-like_dom_sf"/>
</dbReference>
<dbReference type="PANTHER" id="PTHR37423:SF2">
    <property type="entry name" value="MEMBRANE-BOUND LYTIC MUREIN TRANSGLYCOSYLASE C"/>
    <property type="match status" value="1"/>
</dbReference>
<dbReference type="OrthoDB" id="9815002at2"/>
<accession>A0A1M4W4P5</accession>
<gene>
    <name evidence="4" type="ORF">SAMN02745131_01084</name>
</gene>
<protein>
    <submittedName>
        <fullName evidence="4">Membrane-bound lytic murein transglycosylase D</fullName>
    </submittedName>
</protein>
<dbReference type="Pfam" id="PF01464">
    <property type="entry name" value="SLT"/>
    <property type="match status" value="1"/>
</dbReference>
<reference evidence="4 5" key="1">
    <citation type="submission" date="2016-11" db="EMBL/GenBank/DDBJ databases">
        <authorList>
            <person name="Jaros S."/>
            <person name="Januszkiewicz K."/>
            <person name="Wedrychowicz H."/>
        </authorList>
    </citation>
    <scope>NUCLEOTIDE SEQUENCE [LARGE SCALE GENOMIC DNA]</scope>
    <source>
        <strain evidence="4 5">DSM 18119</strain>
    </source>
</reference>
<dbReference type="CDD" id="cd16894">
    <property type="entry name" value="MltD-like"/>
    <property type="match status" value="1"/>
</dbReference>
<keyword evidence="5" id="KW-1185">Reference proteome</keyword>
<dbReference type="EMBL" id="FQUU01000003">
    <property type="protein sequence ID" value="SHE76120.1"/>
    <property type="molecule type" value="Genomic_DNA"/>
</dbReference>
<organism evidence="4 5">
    <name type="scientific">Flavisolibacter ginsengisoli DSM 18119</name>
    <dbReference type="NCBI Taxonomy" id="1121884"/>
    <lineage>
        <taxon>Bacteria</taxon>
        <taxon>Pseudomonadati</taxon>
        <taxon>Bacteroidota</taxon>
        <taxon>Chitinophagia</taxon>
        <taxon>Chitinophagales</taxon>
        <taxon>Chitinophagaceae</taxon>
        <taxon>Flavisolibacter</taxon>
    </lineage>
</organism>
<feature type="domain" description="Transglycosylase SLT" evidence="3">
    <location>
        <begin position="115"/>
        <end position="214"/>
    </location>
</feature>
<evidence type="ECO:0000256" key="1">
    <source>
        <dbReference type="ARBA" id="ARBA00007734"/>
    </source>
</evidence>
<feature type="signal peptide" evidence="2">
    <location>
        <begin position="1"/>
        <end position="21"/>
    </location>
</feature>
<evidence type="ECO:0000313" key="5">
    <source>
        <dbReference type="Proteomes" id="UP000184048"/>
    </source>
</evidence>
<evidence type="ECO:0000256" key="2">
    <source>
        <dbReference type="SAM" id="SignalP"/>
    </source>
</evidence>
<dbReference type="STRING" id="1121884.SAMN02745131_01084"/>
<feature type="chain" id="PRO_5012318855" evidence="2">
    <location>
        <begin position="22"/>
        <end position="340"/>
    </location>
</feature>
<dbReference type="PANTHER" id="PTHR37423">
    <property type="entry name" value="SOLUBLE LYTIC MUREIN TRANSGLYCOSYLASE-RELATED"/>
    <property type="match status" value="1"/>
</dbReference>
<dbReference type="InterPro" id="IPR008258">
    <property type="entry name" value="Transglycosylase_SLT_dom_1"/>
</dbReference>
<dbReference type="SUPFAM" id="SSF53955">
    <property type="entry name" value="Lysozyme-like"/>
    <property type="match status" value="1"/>
</dbReference>
<proteinExistence type="inferred from homology"/>
<evidence type="ECO:0000313" key="4">
    <source>
        <dbReference type="EMBL" id="SHE76120.1"/>
    </source>
</evidence>
<dbReference type="Proteomes" id="UP000184048">
    <property type="component" value="Unassembled WGS sequence"/>
</dbReference>
<sequence length="340" mass="38283">MNKLLLLATILLMSLTIQSRGAIHSLSTEIKRSIADYKDSTIKDLSVNDPKNAFKNLFETESATGINITRLNPKAISFVQDYIEENGARLNRMKSWGKPYFDLIGSVFTEQGLPIELKYLSVIESDLKSSATSWAGAVGPWQFMPQTARDYGLKVNRNKDERRDYYKSTNAAAKYLSDLYDIYNDWLLVVAAYNCGAGNVNSAIRRSGSHNFWDLQYYLPAESRNHVKKFIATHYIMEGDGGLTTITKKERENLIPEQTVTDPTASVLKISGKYTSFAIANSIGMNITDFNRLNPNFDKAIAGNSSYDMRLPAEKTTLFQQNKSQILEQSIQMMLAESSR</sequence>
<keyword evidence="2" id="KW-0732">Signal</keyword>
<comment type="similarity">
    <text evidence="1">Belongs to the transglycosylase Slt family.</text>
</comment>
<dbReference type="AlphaFoldDB" id="A0A1M4W4P5"/>
<dbReference type="RefSeq" id="WP_072834205.1">
    <property type="nucleotide sequence ID" value="NZ_FQUU01000003.1"/>
</dbReference>